<dbReference type="EMBL" id="CP004885">
    <property type="protein sequence ID" value="AGX88071.1"/>
    <property type="molecule type" value="Genomic_DNA"/>
</dbReference>
<dbReference type="SMART" id="SM00091">
    <property type="entry name" value="PAS"/>
    <property type="match status" value="1"/>
</dbReference>
<dbReference type="PROSITE" id="PS50112">
    <property type="entry name" value="PAS"/>
    <property type="match status" value="1"/>
</dbReference>
<dbReference type="Pfam" id="PF00990">
    <property type="entry name" value="GGDEF"/>
    <property type="match status" value="1"/>
</dbReference>
<dbReference type="NCBIfam" id="TIGR00229">
    <property type="entry name" value="sensory_box"/>
    <property type="match status" value="1"/>
</dbReference>
<dbReference type="InterPro" id="IPR037401">
    <property type="entry name" value="SnoaL-like"/>
</dbReference>
<dbReference type="FunFam" id="3.30.70.270:FF:000001">
    <property type="entry name" value="Diguanylate cyclase domain protein"/>
    <property type="match status" value="1"/>
</dbReference>
<dbReference type="InterPro" id="IPR000160">
    <property type="entry name" value="GGDEF_dom"/>
</dbReference>
<dbReference type="SUPFAM" id="SSF54427">
    <property type="entry name" value="NTF2-like"/>
    <property type="match status" value="1"/>
</dbReference>
<dbReference type="Gene3D" id="3.30.70.270">
    <property type="match status" value="1"/>
</dbReference>
<keyword evidence="5" id="KW-1185">Reference proteome</keyword>
<dbReference type="InterPro" id="IPR035965">
    <property type="entry name" value="PAS-like_dom_sf"/>
</dbReference>
<feature type="domain" description="PAS" evidence="1">
    <location>
        <begin position="171"/>
        <end position="242"/>
    </location>
</feature>
<dbReference type="eggNOG" id="COG2199">
    <property type="taxonomic scope" value="Bacteria"/>
</dbReference>
<dbReference type="eggNOG" id="COG4319">
    <property type="taxonomic scope" value="Bacteria"/>
</dbReference>
<dbReference type="PANTHER" id="PTHR46663">
    <property type="entry name" value="DIGUANYLATE CYCLASE DGCT-RELATED"/>
    <property type="match status" value="1"/>
</dbReference>
<gene>
    <name evidence="4" type="ORF">Cenrod_1998</name>
</gene>
<name>U5N936_9BURK</name>
<dbReference type="InterPro" id="IPR029787">
    <property type="entry name" value="Nucleotide_cyclase"/>
</dbReference>
<organism evidence="4 5">
    <name type="scientific">Candidatus Symbiobacter mobilis CR</name>
    <dbReference type="NCBI Taxonomy" id="946483"/>
    <lineage>
        <taxon>Bacteria</taxon>
        <taxon>Pseudomonadati</taxon>
        <taxon>Pseudomonadota</taxon>
        <taxon>Betaproteobacteria</taxon>
        <taxon>Burkholderiales</taxon>
        <taxon>Comamonadaceae</taxon>
    </lineage>
</organism>
<evidence type="ECO:0000259" key="2">
    <source>
        <dbReference type="PROSITE" id="PS50113"/>
    </source>
</evidence>
<protein>
    <submittedName>
        <fullName evidence="4">GGDEF domain protein</fullName>
    </submittedName>
</protein>
<dbReference type="InterPro" id="IPR052163">
    <property type="entry name" value="DGC-Regulatory_Protein"/>
</dbReference>
<sequence length="486" mass="55253">MISSTSVQHRQRIIRELFDEYIEMYASRDERLTTHFSENFSGYTGSGDFLVKDRLEWEKITRQDFGQVPGRIGIEMLDIAMQDISDNVAVVTAFFHIHLPCFSSLLSKEVARLVLIFRLEREGWKIVHSGISIPYLQRAQAGEVYPLKGLQERNSELEALVEERTQALHESQTLYRRLTEDALDVLWRTDANYCITYISPADERLRGFQADEVIGRHIFEFFNDKGVETVKKVMQQRQISEALGKPVGFLKFEAEHRCKDGSLIWGEVMSKPERNEYGAIVGYHGITREITERKLLEEQVHELAFYDTLTKLANRRLLENRLTQAMSSSKRSSLYGALLFLDLDNFKPLNDAHGHAAGDLLLIEAANRLTSSVRETDTVARFGGDEFVVLLTNLSTNKEETISHAQTIAEKIRVGLSTPYVLQALQNGSAQNQIQHHCTASIGCVVFSGHENSYGNIMDSADLAMYQAKKAGRNSIRFYENSVDKI</sequence>
<dbReference type="InterPro" id="IPR000014">
    <property type="entry name" value="PAS"/>
</dbReference>
<accession>U5N936</accession>
<dbReference type="SMART" id="SM00267">
    <property type="entry name" value="GGDEF"/>
    <property type="match status" value="1"/>
</dbReference>
<evidence type="ECO:0000313" key="5">
    <source>
        <dbReference type="Proteomes" id="UP000017184"/>
    </source>
</evidence>
<dbReference type="InterPro" id="IPR032710">
    <property type="entry name" value="NTF2-like_dom_sf"/>
</dbReference>
<dbReference type="InterPro" id="IPR000700">
    <property type="entry name" value="PAS-assoc_C"/>
</dbReference>
<evidence type="ECO:0000259" key="1">
    <source>
        <dbReference type="PROSITE" id="PS50112"/>
    </source>
</evidence>
<dbReference type="AlphaFoldDB" id="U5N936"/>
<dbReference type="GO" id="GO:0003824">
    <property type="term" value="F:catalytic activity"/>
    <property type="evidence" value="ECO:0007669"/>
    <property type="project" value="UniProtKB-ARBA"/>
</dbReference>
<dbReference type="OrthoDB" id="9813903at2"/>
<dbReference type="Proteomes" id="UP000017184">
    <property type="component" value="Chromosome"/>
</dbReference>
<dbReference type="PROSITE" id="PS50113">
    <property type="entry name" value="PAC"/>
    <property type="match status" value="1"/>
</dbReference>
<feature type="domain" description="PAC" evidence="2">
    <location>
        <begin position="250"/>
        <end position="302"/>
    </location>
</feature>
<dbReference type="InterPro" id="IPR001610">
    <property type="entry name" value="PAC"/>
</dbReference>
<dbReference type="KEGG" id="cbx:Cenrod_1998"/>
<dbReference type="SUPFAM" id="SSF55785">
    <property type="entry name" value="PYP-like sensor domain (PAS domain)"/>
    <property type="match status" value="1"/>
</dbReference>
<feature type="domain" description="GGDEF" evidence="3">
    <location>
        <begin position="334"/>
        <end position="481"/>
    </location>
</feature>
<proteinExistence type="predicted"/>
<reference evidence="4 5" key="1">
    <citation type="journal article" date="2013" name="Genome Biol.">
        <title>Genomic analysis reveals key aspects of prokaryotic symbiosis in the phototrophic consortium "Chlorochromatium aggregatum".</title>
        <authorList>
            <person name="Liu Z."/>
            <person name="Muller J."/>
            <person name="Li T."/>
            <person name="Alvey R.M."/>
            <person name="Vogl K."/>
            <person name="Frigaard N.U."/>
            <person name="Rockwell N.C."/>
            <person name="Boyd E.S."/>
            <person name="Tomsho L.P."/>
            <person name="Schuster S.C."/>
            <person name="Henke P."/>
            <person name="Rohde M."/>
            <person name="Overmann J."/>
            <person name="Bryant D.A."/>
        </authorList>
    </citation>
    <scope>NUCLEOTIDE SEQUENCE [LARGE SCALE GENOMIC DNA]</scope>
    <source>
        <strain evidence="4">CR</strain>
    </source>
</reference>
<dbReference type="Pfam" id="PF13426">
    <property type="entry name" value="PAS_9"/>
    <property type="match status" value="1"/>
</dbReference>
<dbReference type="InterPro" id="IPR043128">
    <property type="entry name" value="Rev_trsase/Diguanyl_cyclase"/>
</dbReference>
<dbReference type="CDD" id="cd01949">
    <property type="entry name" value="GGDEF"/>
    <property type="match status" value="1"/>
</dbReference>
<dbReference type="Gene3D" id="3.30.450.20">
    <property type="entry name" value="PAS domain"/>
    <property type="match status" value="1"/>
</dbReference>
<dbReference type="NCBIfam" id="TIGR00254">
    <property type="entry name" value="GGDEF"/>
    <property type="match status" value="1"/>
</dbReference>
<dbReference type="PROSITE" id="PS50887">
    <property type="entry name" value="GGDEF"/>
    <property type="match status" value="1"/>
</dbReference>
<evidence type="ECO:0000259" key="3">
    <source>
        <dbReference type="PROSITE" id="PS50887"/>
    </source>
</evidence>
<dbReference type="Pfam" id="PF13474">
    <property type="entry name" value="SnoaL_3"/>
    <property type="match status" value="1"/>
</dbReference>
<dbReference type="CDD" id="cd00130">
    <property type="entry name" value="PAS"/>
    <property type="match status" value="1"/>
</dbReference>
<dbReference type="SUPFAM" id="SSF55073">
    <property type="entry name" value="Nucleotide cyclase"/>
    <property type="match status" value="1"/>
</dbReference>
<dbReference type="PATRIC" id="fig|946483.4.peg.2012"/>
<evidence type="ECO:0000313" key="4">
    <source>
        <dbReference type="EMBL" id="AGX88071.1"/>
    </source>
</evidence>
<dbReference type="PANTHER" id="PTHR46663:SF3">
    <property type="entry name" value="SLL0267 PROTEIN"/>
    <property type="match status" value="1"/>
</dbReference>
<dbReference type="STRING" id="946483.Cenrod_1998"/>
<dbReference type="RefSeq" id="WP_022774906.1">
    <property type="nucleotide sequence ID" value="NC_022576.1"/>
</dbReference>
<dbReference type="HOGENOM" id="CLU_000445_11_6_4"/>
<dbReference type="Gene3D" id="3.10.450.50">
    <property type="match status" value="1"/>
</dbReference>
<dbReference type="SMART" id="SM00086">
    <property type="entry name" value="PAC"/>
    <property type="match status" value="1"/>
</dbReference>